<evidence type="ECO:0000313" key="4">
    <source>
        <dbReference type="EMBL" id="VFJ46625.1"/>
    </source>
</evidence>
<dbReference type="InterPro" id="IPR029061">
    <property type="entry name" value="THDP-binding"/>
</dbReference>
<dbReference type="Gene3D" id="3.40.50.970">
    <property type="match status" value="1"/>
</dbReference>
<dbReference type="InterPro" id="IPR002869">
    <property type="entry name" value="Pyrv_flavodox_OxRed_cen"/>
</dbReference>
<dbReference type="InterPro" id="IPR019752">
    <property type="entry name" value="Pyrv/ketoisovalerate_OxRed_cat"/>
</dbReference>
<dbReference type="InterPro" id="IPR002880">
    <property type="entry name" value="Pyrv_Fd/Flavodoxin_OxRdtase_N"/>
</dbReference>
<gene>
    <name evidence="5" type="ORF">BECKDK2373B_GA0170837_101412</name>
    <name evidence="4" type="ORF">BECKDK2373C_GA0170839_101541</name>
</gene>
<dbReference type="SUPFAM" id="SSF53323">
    <property type="entry name" value="Pyruvate-ferredoxin oxidoreductase, PFOR, domain III"/>
    <property type="match status" value="1"/>
</dbReference>
<dbReference type="NCBIfam" id="TIGR03710">
    <property type="entry name" value="OAFO_sf"/>
    <property type="match status" value="1"/>
</dbReference>
<dbReference type="InterPro" id="IPR050722">
    <property type="entry name" value="Pyruvate:ferred/Flavod_OxRd"/>
</dbReference>
<dbReference type="InterPro" id="IPR022367">
    <property type="entry name" value="2-oxoacid/accept_OxRdtase_asu"/>
</dbReference>
<dbReference type="GO" id="GO:0006979">
    <property type="term" value="P:response to oxidative stress"/>
    <property type="evidence" value="ECO:0007669"/>
    <property type="project" value="TreeGrafter"/>
</dbReference>
<dbReference type="AlphaFoldDB" id="A0A450S4L3"/>
<accession>A0A450S4L3</accession>
<dbReference type="EMBL" id="CAADEY010000015">
    <property type="protein sequence ID" value="VFJ46625.1"/>
    <property type="molecule type" value="Genomic_DNA"/>
</dbReference>
<dbReference type="PANTHER" id="PTHR32154:SF20">
    <property type="entry name" value="2-OXOGLUTARATE OXIDOREDUCTASE SUBUNIT KORA"/>
    <property type="match status" value="1"/>
</dbReference>
<dbReference type="SUPFAM" id="SSF52922">
    <property type="entry name" value="TK C-terminal domain-like"/>
    <property type="match status" value="1"/>
</dbReference>
<evidence type="ECO:0000259" key="3">
    <source>
        <dbReference type="Pfam" id="PF01855"/>
    </source>
</evidence>
<evidence type="ECO:0000313" key="5">
    <source>
        <dbReference type="EMBL" id="VFJ46743.1"/>
    </source>
</evidence>
<evidence type="ECO:0000259" key="2">
    <source>
        <dbReference type="Pfam" id="PF01558"/>
    </source>
</evidence>
<dbReference type="CDD" id="cd07034">
    <property type="entry name" value="TPP_PYR_PFOR_IOR-alpha_like"/>
    <property type="match status" value="1"/>
</dbReference>
<dbReference type="FunFam" id="3.40.50.970:FF:000022">
    <property type="entry name" value="2-oxoglutarate ferredoxin oxidoreductase alpha subunit"/>
    <property type="match status" value="1"/>
</dbReference>
<dbReference type="SUPFAM" id="SSF52518">
    <property type="entry name" value="Thiamin diphosphate-binding fold (THDP-binding)"/>
    <property type="match status" value="1"/>
</dbReference>
<dbReference type="EMBL" id="CAADEX010000014">
    <property type="protein sequence ID" value="VFJ46743.1"/>
    <property type="molecule type" value="Genomic_DNA"/>
</dbReference>
<organism evidence="5">
    <name type="scientific">Candidatus Kentrum sp. DK</name>
    <dbReference type="NCBI Taxonomy" id="2126562"/>
    <lineage>
        <taxon>Bacteria</taxon>
        <taxon>Pseudomonadati</taxon>
        <taxon>Pseudomonadota</taxon>
        <taxon>Gammaproteobacteria</taxon>
        <taxon>Candidatus Kentrum</taxon>
    </lineage>
</organism>
<dbReference type="InterPro" id="IPR009014">
    <property type="entry name" value="Transketo_C/PFOR_II"/>
</dbReference>
<dbReference type="Gene3D" id="3.40.920.10">
    <property type="entry name" value="Pyruvate-ferredoxin oxidoreductase, PFOR, domain III"/>
    <property type="match status" value="1"/>
</dbReference>
<dbReference type="Pfam" id="PF01855">
    <property type="entry name" value="POR_N"/>
    <property type="match status" value="1"/>
</dbReference>
<proteinExistence type="predicted"/>
<name>A0A450S4L3_9GAMM</name>
<dbReference type="Gene3D" id="3.40.50.920">
    <property type="match status" value="1"/>
</dbReference>
<evidence type="ECO:0000256" key="1">
    <source>
        <dbReference type="ARBA" id="ARBA00023002"/>
    </source>
</evidence>
<feature type="domain" description="Pyruvate/ketoisovalerate oxidoreductase catalytic" evidence="2">
    <location>
        <begin position="24"/>
        <end position="208"/>
    </location>
</feature>
<dbReference type="GO" id="GO:0016903">
    <property type="term" value="F:oxidoreductase activity, acting on the aldehyde or oxo group of donors"/>
    <property type="evidence" value="ECO:0007669"/>
    <property type="project" value="InterPro"/>
</dbReference>
<protein>
    <submittedName>
        <fullName evidence="5">2-oxoglutarate ferredoxin oxidoreductase subunit alpha</fullName>
    </submittedName>
</protein>
<reference evidence="5" key="1">
    <citation type="submission" date="2019-02" db="EMBL/GenBank/DDBJ databases">
        <authorList>
            <person name="Gruber-Vodicka R. H."/>
            <person name="Seah K. B. B."/>
        </authorList>
    </citation>
    <scope>NUCLEOTIDE SEQUENCE</scope>
    <source>
        <strain evidence="4">BECK_DK161</strain>
        <strain evidence="5">BECK_DK47</strain>
    </source>
</reference>
<dbReference type="PANTHER" id="PTHR32154">
    <property type="entry name" value="PYRUVATE-FLAVODOXIN OXIDOREDUCTASE-RELATED"/>
    <property type="match status" value="1"/>
</dbReference>
<keyword evidence="1" id="KW-0560">Oxidoreductase</keyword>
<sequence length="619" mass="66888">MHISAENKATRLDEHIVEIVSDSGEGAQRAGQTFGAVSAKMGNGVWTVEIIPAEIKPPARSPQGASGIRIRLGARYITNMGDEADLVVAFNEQVLRGRIDSGAYKPGTVVLLESKWRTDPSPEIVEQYRTTVAELKERGLVVHELAMEEACKPLTDNPRVGKNMFVLGMLCQLYQRDMDKVREAIRAAFAKKSEAIRVLNENLLQAGYEFAGQQLNFCYEVPPWPHNAPMIVSNGNQAVGLGVMASGMDLVSMYPITPATSASHFLADVFHKTGGVVHQAEDEIAAINFALGASFAGKTACTITSGPGLALKMESIGLAVMAEIPLVIVSVQRGGPATGLPTKVEQGDLLSALFGSPGDAPKVVLAAATIEECFHFVITARKLAEAFRTPVILLTDANLATGVQPYPRPPLRADWLSCPVDTSAWDPDVAPYDWDGETGLSSRPLPGQRGGEYVLTGLAHTRNSKVAYDPESNFLGCEMRSRKLAALQSSLKPPRVYGEPQGDLLLVGWGSTQGAIEEAVDRAQAEGNKVSSLHLRFLSPLEPGLGEIFARFGKVMTVEINYSDTPGAPLITPERRRLGQLAWLLRSHTLTDIDCWTRVYGQPLQPGAIYQEIKRVISG</sequence>
<feature type="domain" description="Pyruvate flavodoxin/ferredoxin oxidoreductase pyrimidine binding" evidence="3">
    <location>
        <begin position="242"/>
        <end position="410"/>
    </location>
</feature>
<dbReference type="Pfam" id="PF01558">
    <property type="entry name" value="POR"/>
    <property type="match status" value="1"/>
</dbReference>